<dbReference type="InterPro" id="IPR006311">
    <property type="entry name" value="TAT_signal"/>
</dbReference>
<organism evidence="5 6">
    <name type="scientific">Embleya scabrispora</name>
    <dbReference type="NCBI Taxonomy" id="159449"/>
    <lineage>
        <taxon>Bacteria</taxon>
        <taxon>Bacillati</taxon>
        <taxon>Actinomycetota</taxon>
        <taxon>Actinomycetes</taxon>
        <taxon>Kitasatosporales</taxon>
        <taxon>Streptomycetaceae</taxon>
        <taxon>Embleya</taxon>
    </lineage>
</organism>
<keyword evidence="1 5" id="KW-0378">Hydrolase</keyword>
<dbReference type="PROSITE" id="PS51318">
    <property type="entry name" value="TAT"/>
    <property type="match status" value="1"/>
</dbReference>
<keyword evidence="2" id="KW-0442">Lipid degradation</keyword>
<dbReference type="Gene3D" id="3.40.50.1820">
    <property type="entry name" value="alpha/beta hydrolase"/>
    <property type="match status" value="1"/>
</dbReference>
<dbReference type="Pfam" id="PF03403">
    <property type="entry name" value="PAF-AH_p_II"/>
    <property type="match status" value="1"/>
</dbReference>
<dbReference type="InterPro" id="IPR029058">
    <property type="entry name" value="AB_hydrolase_fold"/>
</dbReference>
<reference evidence="5 6" key="1">
    <citation type="submission" date="2017-03" db="EMBL/GenBank/DDBJ databases">
        <title>Draft genome sequence of Streptomyces scabrisporus NF3, endophyte isolated from Amphipterygium adstringens.</title>
        <authorList>
            <person name="Vazquez M."/>
            <person name="Ceapa C.D."/>
            <person name="Rodriguez Luna D."/>
            <person name="Sanchez Esquivel S."/>
        </authorList>
    </citation>
    <scope>NUCLEOTIDE SEQUENCE [LARGE SCALE GENOMIC DNA]</scope>
    <source>
        <strain evidence="5 6">NF3</strain>
    </source>
</reference>
<dbReference type="PANTHER" id="PTHR10272">
    <property type="entry name" value="PLATELET-ACTIVATING FACTOR ACETYLHYDROLASE"/>
    <property type="match status" value="1"/>
</dbReference>
<keyword evidence="3" id="KW-0443">Lipid metabolism</keyword>
<evidence type="ECO:0000256" key="1">
    <source>
        <dbReference type="ARBA" id="ARBA00022801"/>
    </source>
</evidence>
<gene>
    <name evidence="5" type="ORF">B4N89_01055</name>
</gene>
<protein>
    <submittedName>
        <fullName evidence="5">Alpha/beta hydrolase</fullName>
    </submittedName>
</protein>
<accession>A0A1T3NSE5</accession>
<keyword evidence="6" id="KW-1185">Reference proteome</keyword>
<evidence type="ECO:0000256" key="4">
    <source>
        <dbReference type="SAM" id="MobiDB-lite"/>
    </source>
</evidence>
<dbReference type="GO" id="GO:0003847">
    <property type="term" value="F:1-alkyl-2-acetylglycerophosphocholine esterase activity"/>
    <property type="evidence" value="ECO:0007669"/>
    <property type="project" value="TreeGrafter"/>
</dbReference>
<dbReference type="AlphaFoldDB" id="A0A1T3NSE5"/>
<sequence length="418" mass="44804">MVHEAGPTIGRRSILGAAIPAAALLFAGGVVRARPARARSGGADPSVPGRLRLPAPTGPHPVGTTTLYLVDRSRTDPWEPIAVREVMVTVYYPARGVAGRTLAPQLPAAAAREFAEAGPLSHPQLPSTGVDWAATRTHSHVDAPAQTTRRPVLLYSPGGGDPRGMGTALAEELAGRGYVVVAMDHPGDAAVVEFPVDLTGRDRVRWTVFRFDPRNDPTIADTMIDTRIADTKFVLDQVTVLAAGGNPDPTGRPLPADLHRVLDPRRVGVYGHSAGGTTAAETMAEDHRISAAINMEGYLDHPPRVPGRVGELYPIARDGADRPLLLIDTDGFPEHAVLERSWSALIAHSRHRVSRLRMRSAAHAVFTDYAAIAPRLVASGLMRPADRDTLIGAIAPTRSIPTVRRYVHGFFARHLPTH</sequence>
<dbReference type="GO" id="GO:0016042">
    <property type="term" value="P:lipid catabolic process"/>
    <property type="evidence" value="ECO:0007669"/>
    <property type="project" value="UniProtKB-KW"/>
</dbReference>
<dbReference type="RefSeq" id="WP_078973981.1">
    <property type="nucleotide sequence ID" value="NZ_MWQN01000001.1"/>
</dbReference>
<feature type="region of interest" description="Disordered" evidence="4">
    <location>
        <begin position="37"/>
        <end position="62"/>
    </location>
</feature>
<dbReference type="EMBL" id="MWQN01000001">
    <property type="protein sequence ID" value="OPC79716.1"/>
    <property type="molecule type" value="Genomic_DNA"/>
</dbReference>
<proteinExistence type="predicted"/>
<dbReference type="PANTHER" id="PTHR10272:SF0">
    <property type="entry name" value="PLATELET-ACTIVATING FACTOR ACETYLHYDROLASE"/>
    <property type="match status" value="1"/>
</dbReference>
<evidence type="ECO:0000313" key="5">
    <source>
        <dbReference type="EMBL" id="OPC79716.1"/>
    </source>
</evidence>
<evidence type="ECO:0000313" key="6">
    <source>
        <dbReference type="Proteomes" id="UP000190037"/>
    </source>
</evidence>
<dbReference type="STRING" id="159449.B4N89_01055"/>
<evidence type="ECO:0000256" key="2">
    <source>
        <dbReference type="ARBA" id="ARBA00022963"/>
    </source>
</evidence>
<dbReference type="SUPFAM" id="SSF53474">
    <property type="entry name" value="alpha/beta-Hydrolases"/>
    <property type="match status" value="1"/>
</dbReference>
<comment type="caution">
    <text evidence="5">The sequence shown here is derived from an EMBL/GenBank/DDBJ whole genome shotgun (WGS) entry which is preliminary data.</text>
</comment>
<name>A0A1T3NSE5_9ACTN</name>
<dbReference type="Proteomes" id="UP000190037">
    <property type="component" value="Unassembled WGS sequence"/>
</dbReference>
<dbReference type="OrthoDB" id="569821at2"/>
<evidence type="ECO:0000256" key="3">
    <source>
        <dbReference type="ARBA" id="ARBA00023098"/>
    </source>
</evidence>